<protein>
    <submittedName>
        <fullName evidence="5">GntR family transcriptional regulator of gluconate operon</fullName>
    </submittedName>
</protein>
<comment type="caution">
    <text evidence="5">The sequence shown here is derived from an EMBL/GenBank/DDBJ whole genome shotgun (WGS) entry which is preliminary data.</text>
</comment>
<dbReference type="Gene3D" id="1.10.10.10">
    <property type="entry name" value="Winged helix-like DNA-binding domain superfamily/Winged helix DNA-binding domain"/>
    <property type="match status" value="1"/>
</dbReference>
<evidence type="ECO:0000256" key="1">
    <source>
        <dbReference type="ARBA" id="ARBA00023015"/>
    </source>
</evidence>
<dbReference type="InterPro" id="IPR000524">
    <property type="entry name" value="Tscrpt_reg_HTH_GntR"/>
</dbReference>
<dbReference type="PROSITE" id="PS50949">
    <property type="entry name" value="HTH_GNTR"/>
    <property type="match status" value="1"/>
</dbReference>
<organism evidence="5 6">
    <name type="scientific">Brachybacterium sacelli</name>
    <dbReference type="NCBI Taxonomy" id="173364"/>
    <lineage>
        <taxon>Bacteria</taxon>
        <taxon>Bacillati</taxon>
        <taxon>Actinomycetota</taxon>
        <taxon>Actinomycetes</taxon>
        <taxon>Micrococcales</taxon>
        <taxon>Dermabacteraceae</taxon>
        <taxon>Brachybacterium</taxon>
    </lineage>
</organism>
<evidence type="ECO:0000256" key="2">
    <source>
        <dbReference type="ARBA" id="ARBA00023125"/>
    </source>
</evidence>
<dbReference type="Pfam" id="PF07729">
    <property type="entry name" value="FCD"/>
    <property type="match status" value="1"/>
</dbReference>
<evidence type="ECO:0000313" key="5">
    <source>
        <dbReference type="EMBL" id="MBP2381572.1"/>
    </source>
</evidence>
<evidence type="ECO:0000313" key="6">
    <source>
        <dbReference type="Proteomes" id="UP001519290"/>
    </source>
</evidence>
<keyword evidence="3" id="KW-0804">Transcription</keyword>
<accession>A0ABS4WZE4</accession>
<dbReference type="SMART" id="SM00345">
    <property type="entry name" value="HTH_GNTR"/>
    <property type="match status" value="1"/>
</dbReference>
<dbReference type="Gene3D" id="1.20.120.530">
    <property type="entry name" value="GntR ligand-binding domain-like"/>
    <property type="match status" value="1"/>
</dbReference>
<keyword evidence="2" id="KW-0238">DNA-binding</keyword>
<dbReference type="SUPFAM" id="SSF48008">
    <property type="entry name" value="GntR ligand-binding domain-like"/>
    <property type="match status" value="1"/>
</dbReference>
<feature type="domain" description="HTH gntR-type" evidence="4">
    <location>
        <begin position="17"/>
        <end position="83"/>
    </location>
</feature>
<keyword evidence="1" id="KW-0805">Transcription regulation</keyword>
<dbReference type="SUPFAM" id="SSF46785">
    <property type="entry name" value="Winged helix' DNA-binding domain"/>
    <property type="match status" value="1"/>
</dbReference>
<dbReference type="InterPro" id="IPR008920">
    <property type="entry name" value="TF_FadR/GntR_C"/>
</dbReference>
<dbReference type="RefSeq" id="WP_209900835.1">
    <property type="nucleotide sequence ID" value="NZ_BAAAJW010000002.1"/>
</dbReference>
<dbReference type="Proteomes" id="UP001519290">
    <property type="component" value="Unassembled WGS sequence"/>
</dbReference>
<dbReference type="SMART" id="SM00895">
    <property type="entry name" value="FCD"/>
    <property type="match status" value="1"/>
</dbReference>
<reference evidence="5 6" key="1">
    <citation type="submission" date="2021-03" db="EMBL/GenBank/DDBJ databases">
        <title>Sequencing the genomes of 1000 actinobacteria strains.</title>
        <authorList>
            <person name="Klenk H.-P."/>
        </authorList>
    </citation>
    <scope>NUCLEOTIDE SEQUENCE [LARGE SCALE GENOMIC DNA]</scope>
    <source>
        <strain evidence="5 6">DSM 14566</strain>
    </source>
</reference>
<dbReference type="InterPro" id="IPR011711">
    <property type="entry name" value="GntR_C"/>
</dbReference>
<gene>
    <name evidence="5" type="ORF">JOF43_001529</name>
</gene>
<dbReference type="CDD" id="cd07377">
    <property type="entry name" value="WHTH_GntR"/>
    <property type="match status" value="1"/>
</dbReference>
<dbReference type="PANTHER" id="PTHR43537:SF45">
    <property type="entry name" value="GNTR FAMILY REGULATORY PROTEIN"/>
    <property type="match status" value="1"/>
</dbReference>
<dbReference type="EMBL" id="JAGIOD010000001">
    <property type="protein sequence ID" value="MBP2381572.1"/>
    <property type="molecule type" value="Genomic_DNA"/>
</dbReference>
<evidence type="ECO:0000256" key="3">
    <source>
        <dbReference type="ARBA" id="ARBA00023163"/>
    </source>
</evidence>
<proteinExistence type="predicted"/>
<keyword evidence="6" id="KW-1185">Reference proteome</keyword>
<dbReference type="InterPro" id="IPR036388">
    <property type="entry name" value="WH-like_DNA-bd_sf"/>
</dbReference>
<name>A0ABS4WZE4_9MICO</name>
<dbReference type="InterPro" id="IPR036390">
    <property type="entry name" value="WH_DNA-bd_sf"/>
</dbReference>
<dbReference type="PANTHER" id="PTHR43537">
    <property type="entry name" value="TRANSCRIPTIONAL REGULATOR, GNTR FAMILY"/>
    <property type="match status" value="1"/>
</dbReference>
<dbReference type="Pfam" id="PF00392">
    <property type="entry name" value="GntR"/>
    <property type="match status" value="1"/>
</dbReference>
<sequence>MDSSIWTAPVTSAPSAPKLGEHVARELRHAIISGSLGQGTHLVEARLSQMFDVSRGPVRDALQRLTEEGLVESRRRGTYVRGLSIDDIDELYSLRKLIERDTLLRCMSAERIDVDPARQALENMRSAQAAQSAREFAKADLDFHSAFYTLAGHGRLENIWQQYRPTFAGMLEVTNAEDRDLSPTFHDHEVLLDAVIARDEDRAVALLEDHLEGSRRRMLSAYGRYHDVAPTSPDAAPTTSN</sequence>
<evidence type="ECO:0000259" key="4">
    <source>
        <dbReference type="PROSITE" id="PS50949"/>
    </source>
</evidence>